<dbReference type="InterPro" id="IPR014729">
    <property type="entry name" value="Rossmann-like_a/b/a_fold"/>
</dbReference>
<comment type="caution">
    <text evidence="3">The sequence shown here is derived from an EMBL/GenBank/DDBJ whole genome shotgun (WGS) entry which is preliminary data.</text>
</comment>
<dbReference type="RefSeq" id="WP_034534352.1">
    <property type="nucleotide sequence ID" value="NZ_BDDX01000003.1"/>
</dbReference>
<comment type="similarity">
    <text evidence="1 2">Belongs to the universal stress protein A family.</text>
</comment>
<dbReference type="Pfam" id="PF00582">
    <property type="entry name" value="Usp"/>
    <property type="match status" value="1"/>
</dbReference>
<reference evidence="3 4" key="1">
    <citation type="journal article" date="2016" name="Syst. Appl. Microbiol.">
        <title>Genomic characterization of a fructophilic bee symbiont Lactobacillus kunkeei reveals its niche-specific adaptation.</title>
        <authorList>
            <person name="Maeno S."/>
            <person name="Tanizawa Y."/>
            <person name="Kanesaki Y."/>
            <person name="Kubota E."/>
            <person name="Kumar H."/>
            <person name="Dicks L."/>
            <person name="Salminen S."/>
            <person name="Nakagawa J."/>
            <person name="Arita M."/>
            <person name="Endo A."/>
        </authorList>
    </citation>
    <scope>NUCLEOTIDE SEQUENCE [LARGE SCALE GENOMIC DNA]</scope>
    <source>
        <strain evidence="3 4">FF30-6</strain>
    </source>
</reference>
<protein>
    <recommendedName>
        <fullName evidence="2">Universal stress protein</fullName>
    </recommendedName>
</protein>
<dbReference type="PIRSF" id="PIRSF006276">
    <property type="entry name" value="UspA"/>
    <property type="match status" value="1"/>
</dbReference>
<dbReference type="PANTHER" id="PTHR46268:SF6">
    <property type="entry name" value="UNIVERSAL STRESS PROTEIN UP12"/>
    <property type="match status" value="1"/>
</dbReference>
<dbReference type="EMBL" id="BDDX01000003">
    <property type="protein sequence ID" value="GAT90266.1"/>
    <property type="molecule type" value="Genomic_DNA"/>
</dbReference>
<dbReference type="SUPFAM" id="SSF52402">
    <property type="entry name" value="Adenine nucleotide alpha hydrolases-like"/>
    <property type="match status" value="1"/>
</dbReference>
<accession>A0A0C3A208</accession>
<comment type="subcellular location">
    <subcellularLocation>
        <location evidence="2">Cytoplasm</location>
    </subcellularLocation>
</comment>
<evidence type="ECO:0000313" key="3">
    <source>
        <dbReference type="EMBL" id="GAT90266.1"/>
    </source>
</evidence>
<evidence type="ECO:0000256" key="1">
    <source>
        <dbReference type="ARBA" id="ARBA00008791"/>
    </source>
</evidence>
<dbReference type="PRINTS" id="PR01438">
    <property type="entry name" value="UNVRSLSTRESS"/>
</dbReference>
<dbReference type="Gene3D" id="3.40.50.620">
    <property type="entry name" value="HUPs"/>
    <property type="match status" value="1"/>
</dbReference>
<dbReference type="InterPro" id="IPR006015">
    <property type="entry name" value="Universal_stress_UspA"/>
</dbReference>
<evidence type="ECO:0000313" key="4">
    <source>
        <dbReference type="Proteomes" id="UP000186588"/>
    </source>
</evidence>
<dbReference type="Proteomes" id="UP000186588">
    <property type="component" value="Unassembled WGS sequence"/>
</dbReference>
<keyword evidence="2" id="KW-0963">Cytoplasm</keyword>
<organism evidence="3 4">
    <name type="scientific">Apilactobacillus kunkeei</name>
    <dbReference type="NCBI Taxonomy" id="148814"/>
    <lineage>
        <taxon>Bacteria</taxon>
        <taxon>Bacillati</taxon>
        <taxon>Bacillota</taxon>
        <taxon>Bacilli</taxon>
        <taxon>Lactobacillales</taxon>
        <taxon>Lactobacillaceae</taxon>
        <taxon>Apilactobacillus</taxon>
    </lineage>
</organism>
<dbReference type="InterPro" id="IPR006016">
    <property type="entry name" value="UspA"/>
</dbReference>
<dbReference type="PANTHER" id="PTHR46268">
    <property type="entry name" value="STRESS RESPONSE PROTEIN NHAX"/>
    <property type="match status" value="1"/>
</dbReference>
<dbReference type="CDD" id="cd00293">
    <property type="entry name" value="USP-like"/>
    <property type="match status" value="1"/>
</dbReference>
<sequence length="153" mass="16964">MLQDYSQIMIPIDGSKNSKLAFNKSIEVAKHNDADLHIVHVIDTRSFTNLANFDSSMLDDVTSRVKDSLEKYLKKAQDAGIKNVDYTIEYGAPKSIISRDLVDRFNTDLIIIGANGQSAAERLLIGSVASYVTRVAECDVLIVKSDLDNKVEK</sequence>
<evidence type="ECO:0000256" key="2">
    <source>
        <dbReference type="PIRNR" id="PIRNR006276"/>
    </source>
</evidence>
<dbReference type="AlphaFoldDB" id="A0A0C3A208"/>
<dbReference type="PATRIC" id="fig|148814.19.peg.484"/>
<gene>
    <name evidence="3" type="primary">uspA_1</name>
    <name evidence="3" type="ORF">FF306_00361</name>
</gene>
<name>A0A0C3A208_9LACO</name>
<dbReference type="GO" id="GO:0005737">
    <property type="term" value="C:cytoplasm"/>
    <property type="evidence" value="ECO:0007669"/>
    <property type="project" value="UniProtKB-SubCell"/>
</dbReference>
<proteinExistence type="inferred from homology"/>